<feature type="region of interest" description="Disordered" evidence="1">
    <location>
        <begin position="1"/>
        <end position="106"/>
    </location>
</feature>
<evidence type="ECO:0000313" key="3">
    <source>
        <dbReference type="Proteomes" id="UP001066276"/>
    </source>
</evidence>
<dbReference type="AlphaFoldDB" id="A0AAV7NX73"/>
<evidence type="ECO:0000313" key="2">
    <source>
        <dbReference type="EMBL" id="KAJ1120675.1"/>
    </source>
</evidence>
<gene>
    <name evidence="2" type="ORF">NDU88_008837</name>
</gene>
<comment type="caution">
    <text evidence="2">The sequence shown here is derived from an EMBL/GenBank/DDBJ whole genome shotgun (WGS) entry which is preliminary data.</text>
</comment>
<name>A0AAV7NX73_PLEWA</name>
<keyword evidence="3" id="KW-1185">Reference proteome</keyword>
<evidence type="ECO:0000256" key="1">
    <source>
        <dbReference type="SAM" id="MobiDB-lite"/>
    </source>
</evidence>
<reference evidence="2" key="1">
    <citation type="journal article" date="2022" name="bioRxiv">
        <title>Sequencing and chromosome-scale assembly of the giantPleurodeles waltlgenome.</title>
        <authorList>
            <person name="Brown T."/>
            <person name="Elewa A."/>
            <person name="Iarovenko S."/>
            <person name="Subramanian E."/>
            <person name="Araus A.J."/>
            <person name="Petzold A."/>
            <person name="Susuki M."/>
            <person name="Suzuki K.-i.T."/>
            <person name="Hayashi T."/>
            <person name="Toyoda A."/>
            <person name="Oliveira C."/>
            <person name="Osipova E."/>
            <person name="Leigh N.D."/>
            <person name="Simon A."/>
            <person name="Yun M.H."/>
        </authorList>
    </citation>
    <scope>NUCLEOTIDE SEQUENCE</scope>
    <source>
        <strain evidence="2">20211129_DDA</strain>
        <tissue evidence="2">Liver</tissue>
    </source>
</reference>
<proteinExistence type="predicted"/>
<sequence>MRLQRLRGNAAHRENHGGPSLPLNSRSPADRETRTRRTYKHEPEGLQPGIRSRPAGEAEPCLLEAAIDAPTMATRRPSRPRERRRSPPSPELLVPSRQRQRDPSRR</sequence>
<organism evidence="2 3">
    <name type="scientific">Pleurodeles waltl</name>
    <name type="common">Iberian ribbed newt</name>
    <dbReference type="NCBI Taxonomy" id="8319"/>
    <lineage>
        <taxon>Eukaryota</taxon>
        <taxon>Metazoa</taxon>
        <taxon>Chordata</taxon>
        <taxon>Craniata</taxon>
        <taxon>Vertebrata</taxon>
        <taxon>Euteleostomi</taxon>
        <taxon>Amphibia</taxon>
        <taxon>Batrachia</taxon>
        <taxon>Caudata</taxon>
        <taxon>Salamandroidea</taxon>
        <taxon>Salamandridae</taxon>
        <taxon>Pleurodelinae</taxon>
        <taxon>Pleurodeles</taxon>
    </lineage>
</organism>
<protein>
    <submittedName>
        <fullName evidence="2">Uncharacterized protein</fullName>
    </submittedName>
</protein>
<feature type="compositionally biased region" description="Basic and acidic residues" evidence="1">
    <location>
        <begin position="28"/>
        <end position="44"/>
    </location>
</feature>
<accession>A0AAV7NX73</accession>
<feature type="compositionally biased region" description="Basic residues" evidence="1">
    <location>
        <begin position="76"/>
        <end position="86"/>
    </location>
</feature>
<dbReference type="EMBL" id="JANPWB010000012">
    <property type="protein sequence ID" value="KAJ1120675.1"/>
    <property type="molecule type" value="Genomic_DNA"/>
</dbReference>
<dbReference type="Proteomes" id="UP001066276">
    <property type="component" value="Chromosome 8"/>
</dbReference>